<evidence type="ECO:0000313" key="4">
    <source>
        <dbReference type="Proteomes" id="UP000799770"/>
    </source>
</evidence>
<evidence type="ECO:0008006" key="5">
    <source>
        <dbReference type="Google" id="ProtNLM"/>
    </source>
</evidence>
<dbReference type="AlphaFoldDB" id="A0A6A5YD89"/>
<sequence length="129" mass="14300">MASDTCGCLLCTVTLQKPESRSASCSSTETTHTNPDRSTCINMPTPLDRATSQRAPFFAFAAIVTGVAAWSIWGQDLFPSNDPTGDPEKWTHEECTHWLKNRNLHPSPLATTAELLERVKANIRIERNK</sequence>
<evidence type="ECO:0000256" key="2">
    <source>
        <dbReference type="SAM" id="Phobius"/>
    </source>
</evidence>
<reference evidence="3" key="1">
    <citation type="journal article" date="2020" name="Stud. Mycol.">
        <title>101 Dothideomycetes genomes: a test case for predicting lifestyles and emergence of pathogens.</title>
        <authorList>
            <person name="Haridas S."/>
            <person name="Albert R."/>
            <person name="Binder M."/>
            <person name="Bloem J."/>
            <person name="Labutti K."/>
            <person name="Salamov A."/>
            <person name="Andreopoulos B."/>
            <person name="Baker S."/>
            <person name="Barry K."/>
            <person name="Bills G."/>
            <person name="Bluhm B."/>
            <person name="Cannon C."/>
            <person name="Castanera R."/>
            <person name="Culley D."/>
            <person name="Daum C."/>
            <person name="Ezra D."/>
            <person name="Gonzalez J."/>
            <person name="Henrissat B."/>
            <person name="Kuo A."/>
            <person name="Liang C."/>
            <person name="Lipzen A."/>
            <person name="Lutzoni F."/>
            <person name="Magnuson J."/>
            <person name="Mondo S."/>
            <person name="Nolan M."/>
            <person name="Ohm R."/>
            <person name="Pangilinan J."/>
            <person name="Park H.-J."/>
            <person name="Ramirez L."/>
            <person name="Alfaro M."/>
            <person name="Sun H."/>
            <person name="Tritt A."/>
            <person name="Yoshinaga Y."/>
            <person name="Zwiers L.-H."/>
            <person name="Turgeon B."/>
            <person name="Goodwin S."/>
            <person name="Spatafora J."/>
            <person name="Crous P."/>
            <person name="Grigoriev I."/>
        </authorList>
    </citation>
    <scope>NUCLEOTIDE SEQUENCE</scope>
    <source>
        <strain evidence="3">CBS 627.86</strain>
    </source>
</reference>
<dbReference type="EMBL" id="ML977389">
    <property type="protein sequence ID" value="KAF2105259.1"/>
    <property type="molecule type" value="Genomic_DNA"/>
</dbReference>
<accession>A0A6A5YD89</accession>
<feature type="region of interest" description="Disordered" evidence="1">
    <location>
        <begin position="22"/>
        <end position="41"/>
    </location>
</feature>
<dbReference type="OrthoDB" id="5341873at2759"/>
<evidence type="ECO:0000256" key="1">
    <source>
        <dbReference type="SAM" id="MobiDB-lite"/>
    </source>
</evidence>
<keyword evidence="2" id="KW-0472">Membrane</keyword>
<dbReference type="Proteomes" id="UP000799770">
    <property type="component" value="Unassembled WGS sequence"/>
</dbReference>
<feature type="transmembrane region" description="Helical" evidence="2">
    <location>
        <begin position="55"/>
        <end position="73"/>
    </location>
</feature>
<gene>
    <name evidence="3" type="ORF">BDV96DRAFT_592822</name>
</gene>
<keyword evidence="4" id="KW-1185">Reference proteome</keyword>
<keyword evidence="2" id="KW-0812">Transmembrane</keyword>
<organism evidence="3 4">
    <name type="scientific">Lophiotrema nucula</name>
    <dbReference type="NCBI Taxonomy" id="690887"/>
    <lineage>
        <taxon>Eukaryota</taxon>
        <taxon>Fungi</taxon>
        <taxon>Dikarya</taxon>
        <taxon>Ascomycota</taxon>
        <taxon>Pezizomycotina</taxon>
        <taxon>Dothideomycetes</taxon>
        <taxon>Pleosporomycetidae</taxon>
        <taxon>Pleosporales</taxon>
        <taxon>Lophiotremataceae</taxon>
        <taxon>Lophiotrema</taxon>
    </lineage>
</organism>
<proteinExistence type="predicted"/>
<evidence type="ECO:0000313" key="3">
    <source>
        <dbReference type="EMBL" id="KAF2105259.1"/>
    </source>
</evidence>
<name>A0A6A5YD89_9PLEO</name>
<keyword evidence="2" id="KW-1133">Transmembrane helix</keyword>
<protein>
    <recommendedName>
        <fullName evidence="5">STE24 endopeptidase</fullName>
    </recommendedName>
</protein>